<proteinExistence type="predicted"/>
<gene>
    <name evidence="1" type="ORF">ACFPIE_06150</name>
</gene>
<dbReference type="CDD" id="cd09627">
    <property type="entry name" value="DOMON_murB_like"/>
    <property type="match status" value="1"/>
</dbReference>
<reference evidence="2" key="1">
    <citation type="journal article" date="2019" name="Int. J. Syst. Evol. Microbiol.">
        <title>The Global Catalogue of Microorganisms (GCM) 10K type strain sequencing project: providing services to taxonomists for standard genome sequencing and annotation.</title>
        <authorList>
            <consortium name="The Broad Institute Genomics Platform"/>
            <consortium name="The Broad Institute Genome Sequencing Center for Infectious Disease"/>
            <person name="Wu L."/>
            <person name="Ma J."/>
        </authorList>
    </citation>
    <scope>NUCLEOTIDE SEQUENCE [LARGE SCALE GENOMIC DNA]</scope>
    <source>
        <strain evidence="2">JCM 12125</strain>
    </source>
</reference>
<comment type="caution">
    <text evidence="1">The sequence shown here is derived from an EMBL/GenBank/DDBJ whole genome shotgun (WGS) entry which is preliminary data.</text>
</comment>
<dbReference type="RefSeq" id="WP_374039278.1">
    <property type="nucleotide sequence ID" value="NZ_CP169082.1"/>
</dbReference>
<name>A0ABW0FQ49_9CAUL</name>
<evidence type="ECO:0000313" key="1">
    <source>
        <dbReference type="EMBL" id="MFC5343491.1"/>
    </source>
</evidence>
<dbReference type="Proteomes" id="UP001596152">
    <property type="component" value="Unassembled WGS sequence"/>
</dbReference>
<evidence type="ECO:0000313" key="2">
    <source>
        <dbReference type="Proteomes" id="UP001596152"/>
    </source>
</evidence>
<accession>A0ABW0FQ49</accession>
<organism evidence="1 2">
    <name type="scientific">Brevundimonas staleyi</name>
    <dbReference type="NCBI Taxonomy" id="74326"/>
    <lineage>
        <taxon>Bacteria</taxon>
        <taxon>Pseudomonadati</taxon>
        <taxon>Pseudomonadota</taxon>
        <taxon>Alphaproteobacteria</taxon>
        <taxon>Caulobacterales</taxon>
        <taxon>Caulobacteraceae</taxon>
        <taxon>Brevundimonas</taxon>
    </lineage>
</organism>
<keyword evidence="2" id="KW-1185">Reference proteome</keyword>
<dbReference type="EMBL" id="JBHSLF010000014">
    <property type="protein sequence ID" value="MFC5343491.1"/>
    <property type="molecule type" value="Genomic_DNA"/>
</dbReference>
<protein>
    <submittedName>
        <fullName evidence="1">DOMON-like domain-containing protein</fullName>
    </submittedName>
</protein>
<sequence>MLLELSLAPYPGTGLTGRVDVVLDWEGRAAVHVAFKASGFEAGVVLPETDAPTRKDELWRHTCCEIFALRRQGGYVEFNLAPSGDWAAYSFDGYRQGMANLDSSPPDLRMKAAEDGFELSGFVHLAEWPLIEAIGLSAVIETPDGAKTYWALAHPSDKPDFHHPDSFTVKATAATYT</sequence>